<keyword evidence="1" id="KW-1015">Disulfide bond</keyword>
<dbReference type="SUPFAM" id="SSF57196">
    <property type="entry name" value="EGF/Laminin"/>
    <property type="match status" value="1"/>
</dbReference>
<dbReference type="EMBL" id="JASPKY010000262">
    <property type="protein sequence ID" value="KAK9712517.1"/>
    <property type="molecule type" value="Genomic_DNA"/>
</dbReference>
<feature type="disulfide bond" evidence="1">
    <location>
        <begin position="74"/>
        <end position="91"/>
    </location>
</feature>
<sequence>MGNMYAISFVLLLVAAHVYSNCDTSIKRLGCRIQNSRCTCDDFGCSSEYRYNSFDDCQKALRGKRSDSCHPSPCQHEGSCIQISQPPGFRCRCEGTGYFGARCNRACPRPGMRLTSDVVFPYECIVI</sequence>
<dbReference type="Proteomes" id="UP001458880">
    <property type="component" value="Unassembled WGS sequence"/>
</dbReference>
<comment type="caution">
    <text evidence="4">The sequence shown here is derived from an EMBL/GenBank/DDBJ whole genome shotgun (WGS) entry which is preliminary data.</text>
</comment>
<feature type="domain" description="EGF-like" evidence="3">
    <location>
        <begin position="65"/>
        <end position="104"/>
    </location>
</feature>
<dbReference type="PROSITE" id="PS50026">
    <property type="entry name" value="EGF_3"/>
    <property type="match status" value="1"/>
</dbReference>
<accession>A0AAW1K3D8</accession>
<dbReference type="InterPro" id="IPR000742">
    <property type="entry name" value="EGF"/>
</dbReference>
<name>A0AAW1K3D8_POPJA</name>
<keyword evidence="2" id="KW-0732">Signal</keyword>
<gene>
    <name evidence="4" type="ORF">QE152_g24834</name>
</gene>
<evidence type="ECO:0000256" key="2">
    <source>
        <dbReference type="SAM" id="SignalP"/>
    </source>
</evidence>
<organism evidence="4 5">
    <name type="scientific">Popillia japonica</name>
    <name type="common">Japanese beetle</name>
    <dbReference type="NCBI Taxonomy" id="7064"/>
    <lineage>
        <taxon>Eukaryota</taxon>
        <taxon>Metazoa</taxon>
        <taxon>Ecdysozoa</taxon>
        <taxon>Arthropoda</taxon>
        <taxon>Hexapoda</taxon>
        <taxon>Insecta</taxon>
        <taxon>Pterygota</taxon>
        <taxon>Neoptera</taxon>
        <taxon>Endopterygota</taxon>
        <taxon>Coleoptera</taxon>
        <taxon>Polyphaga</taxon>
        <taxon>Scarabaeiformia</taxon>
        <taxon>Scarabaeidae</taxon>
        <taxon>Rutelinae</taxon>
        <taxon>Popillia</taxon>
    </lineage>
</organism>
<dbReference type="AlphaFoldDB" id="A0AAW1K3D8"/>
<comment type="caution">
    <text evidence="1">Lacks conserved residue(s) required for the propagation of feature annotation.</text>
</comment>
<dbReference type="Pfam" id="PF00008">
    <property type="entry name" value="EGF"/>
    <property type="match status" value="1"/>
</dbReference>
<keyword evidence="5" id="KW-1185">Reference proteome</keyword>
<evidence type="ECO:0000259" key="3">
    <source>
        <dbReference type="PROSITE" id="PS50026"/>
    </source>
</evidence>
<protein>
    <submittedName>
        <fullName evidence="4">EGF-like domain</fullName>
    </submittedName>
</protein>
<reference evidence="4 5" key="1">
    <citation type="journal article" date="2024" name="BMC Genomics">
        <title>De novo assembly and annotation of Popillia japonica's genome with initial clues to its potential as an invasive pest.</title>
        <authorList>
            <person name="Cucini C."/>
            <person name="Boschi S."/>
            <person name="Funari R."/>
            <person name="Cardaioli E."/>
            <person name="Iannotti N."/>
            <person name="Marturano G."/>
            <person name="Paoli F."/>
            <person name="Bruttini M."/>
            <person name="Carapelli A."/>
            <person name="Frati F."/>
            <person name="Nardi F."/>
        </authorList>
    </citation>
    <scope>NUCLEOTIDE SEQUENCE [LARGE SCALE GENOMIC DNA]</scope>
    <source>
        <strain evidence="4">DMR45628</strain>
    </source>
</reference>
<keyword evidence="1" id="KW-0245">EGF-like domain</keyword>
<evidence type="ECO:0000313" key="4">
    <source>
        <dbReference type="EMBL" id="KAK9712517.1"/>
    </source>
</evidence>
<proteinExistence type="predicted"/>
<dbReference type="Gene3D" id="2.10.25.10">
    <property type="entry name" value="Laminin"/>
    <property type="match status" value="1"/>
</dbReference>
<evidence type="ECO:0000256" key="1">
    <source>
        <dbReference type="PROSITE-ProRule" id="PRU00076"/>
    </source>
</evidence>
<evidence type="ECO:0000313" key="5">
    <source>
        <dbReference type="Proteomes" id="UP001458880"/>
    </source>
</evidence>
<feature type="signal peptide" evidence="2">
    <location>
        <begin position="1"/>
        <end position="20"/>
    </location>
</feature>
<feature type="chain" id="PRO_5043822357" evidence="2">
    <location>
        <begin position="21"/>
        <end position="127"/>
    </location>
</feature>